<accession>A0A2M9W9A4</accession>
<proteinExistence type="predicted"/>
<name>A0A2M9W9A4_9GAMM</name>
<dbReference type="EMBL" id="PIQI01000025">
    <property type="protein sequence ID" value="PJZ04120.1"/>
    <property type="molecule type" value="Genomic_DNA"/>
</dbReference>
<evidence type="ECO:0000313" key="1">
    <source>
        <dbReference type="EMBL" id="PJZ04120.1"/>
    </source>
</evidence>
<dbReference type="OrthoDB" id="9914435at2"/>
<reference evidence="1 2" key="1">
    <citation type="submission" date="2017-11" db="EMBL/GenBank/DDBJ databases">
        <title>The genome sequence of Pantoea rodasii DSM 26611.</title>
        <authorList>
            <person name="Gao J."/>
            <person name="Mao X."/>
            <person name="Sun J."/>
        </authorList>
    </citation>
    <scope>NUCLEOTIDE SEQUENCE [LARGE SCALE GENOMIC DNA]</scope>
    <source>
        <strain evidence="1 2">DSM 26611</strain>
    </source>
</reference>
<dbReference type="AlphaFoldDB" id="A0A2M9W9A4"/>
<dbReference type="RefSeq" id="WP_100702940.1">
    <property type="nucleotide sequence ID" value="NZ_PIQI01000025.1"/>
</dbReference>
<organism evidence="1 2">
    <name type="scientific">Pantoea rodasii</name>
    <dbReference type="NCBI Taxonomy" id="1076549"/>
    <lineage>
        <taxon>Bacteria</taxon>
        <taxon>Pseudomonadati</taxon>
        <taxon>Pseudomonadota</taxon>
        <taxon>Gammaproteobacteria</taxon>
        <taxon>Enterobacterales</taxon>
        <taxon>Erwiniaceae</taxon>
        <taxon>Pantoea</taxon>
    </lineage>
</organism>
<comment type="caution">
    <text evidence="1">The sequence shown here is derived from an EMBL/GenBank/DDBJ whole genome shotgun (WGS) entry which is preliminary data.</text>
</comment>
<dbReference type="Proteomes" id="UP000232062">
    <property type="component" value="Unassembled WGS sequence"/>
</dbReference>
<evidence type="ECO:0000313" key="2">
    <source>
        <dbReference type="Proteomes" id="UP000232062"/>
    </source>
</evidence>
<protein>
    <submittedName>
        <fullName evidence="1">Uncharacterized protein</fullName>
    </submittedName>
</protein>
<keyword evidence="2" id="KW-1185">Reference proteome</keyword>
<sequence length="107" mass="12330">MSYSTSTVHRRFEILGNIVSDTARLWLIFDEQLYFSAVVDAVPVITRNVSRHRIVATMDCTCDLVGRLTLERYWQDETMSINVELKKHLIQILSEKKNLSMMPLGVA</sequence>
<gene>
    <name evidence="1" type="ORF">PRCB_17750</name>
</gene>